<feature type="compositionally biased region" description="Polar residues" evidence="1">
    <location>
        <begin position="18"/>
        <end position="30"/>
    </location>
</feature>
<sequence length="30" mass="3129">MLVGQSAVAAETIPPRSTPTWSSLGSHSFL</sequence>
<reference evidence="2" key="2">
    <citation type="journal article" date="2015" name="Data Brief">
        <title>Shoot transcriptome of the giant reed, Arundo donax.</title>
        <authorList>
            <person name="Barrero R.A."/>
            <person name="Guerrero F.D."/>
            <person name="Moolhuijzen P."/>
            <person name="Goolsby J.A."/>
            <person name="Tidwell J."/>
            <person name="Bellgard S.E."/>
            <person name="Bellgard M.I."/>
        </authorList>
    </citation>
    <scope>NUCLEOTIDE SEQUENCE</scope>
    <source>
        <tissue evidence="2">Shoot tissue taken approximately 20 cm above the soil surface</tissue>
    </source>
</reference>
<name>A0A0A8XZF4_ARUDO</name>
<evidence type="ECO:0000256" key="1">
    <source>
        <dbReference type="SAM" id="MobiDB-lite"/>
    </source>
</evidence>
<dbReference type="EMBL" id="GBRH01278644">
    <property type="protein sequence ID" value="JAD19251.1"/>
    <property type="molecule type" value="Transcribed_RNA"/>
</dbReference>
<organism evidence="2">
    <name type="scientific">Arundo donax</name>
    <name type="common">Giant reed</name>
    <name type="synonym">Donax arundinaceus</name>
    <dbReference type="NCBI Taxonomy" id="35708"/>
    <lineage>
        <taxon>Eukaryota</taxon>
        <taxon>Viridiplantae</taxon>
        <taxon>Streptophyta</taxon>
        <taxon>Embryophyta</taxon>
        <taxon>Tracheophyta</taxon>
        <taxon>Spermatophyta</taxon>
        <taxon>Magnoliopsida</taxon>
        <taxon>Liliopsida</taxon>
        <taxon>Poales</taxon>
        <taxon>Poaceae</taxon>
        <taxon>PACMAD clade</taxon>
        <taxon>Arundinoideae</taxon>
        <taxon>Arundineae</taxon>
        <taxon>Arundo</taxon>
    </lineage>
</organism>
<evidence type="ECO:0000313" key="2">
    <source>
        <dbReference type="EMBL" id="JAD19251.1"/>
    </source>
</evidence>
<dbReference type="AlphaFoldDB" id="A0A0A8XZF4"/>
<accession>A0A0A8XZF4</accession>
<proteinExistence type="predicted"/>
<protein>
    <submittedName>
        <fullName evidence="2">Uncharacterized protein</fullName>
    </submittedName>
</protein>
<feature type="region of interest" description="Disordered" evidence="1">
    <location>
        <begin position="1"/>
        <end position="30"/>
    </location>
</feature>
<reference evidence="2" key="1">
    <citation type="submission" date="2014-09" db="EMBL/GenBank/DDBJ databases">
        <authorList>
            <person name="Magalhaes I.L.F."/>
            <person name="Oliveira U."/>
            <person name="Santos F.R."/>
            <person name="Vidigal T.H.D.A."/>
            <person name="Brescovit A.D."/>
            <person name="Santos A.J."/>
        </authorList>
    </citation>
    <scope>NUCLEOTIDE SEQUENCE</scope>
    <source>
        <tissue evidence="2">Shoot tissue taken approximately 20 cm above the soil surface</tissue>
    </source>
</reference>